<dbReference type="EMBL" id="BASM01000044">
    <property type="protein sequence ID" value="GAD28137.1"/>
    <property type="molecule type" value="Genomic_DNA"/>
</dbReference>
<comment type="caution">
    <text evidence="2">The sequence shown here is derived from an EMBL/GenBank/DDBJ whole genome shotgun (WGS) entry which is preliminary data.</text>
</comment>
<keyword evidence="1" id="KW-0812">Transmembrane</keyword>
<keyword evidence="1" id="KW-0472">Membrane</keyword>
<organism evidence="2 3">
    <name type="scientific">Gluconobacter thailandicus NBRC 3257</name>
    <dbReference type="NCBI Taxonomy" id="1381097"/>
    <lineage>
        <taxon>Bacteria</taxon>
        <taxon>Pseudomonadati</taxon>
        <taxon>Pseudomonadota</taxon>
        <taxon>Alphaproteobacteria</taxon>
        <taxon>Acetobacterales</taxon>
        <taxon>Acetobacteraceae</taxon>
        <taxon>Gluconobacter</taxon>
    </lineage>
</organism>
<proteinExistence type="predicted"/>
<reference evidence="2 3" key="1">
    <citation type="submission" date="2013-08" db="EMBL/GenBank/DDBJ databases">
        <title>Gluconobacter thailandicus NBRC 3257 whole genome sequence.</title>
        <authorList>
            <person name="Matsutani M."/>
            <person name="Yakushi T."/>
            <person name="Matsushita K."/>
        </authorList>
    </citation>
    <scope>NUCLEOTIDE SEQUENCE [LARGE SCALE GENOMIC DNA]</scope>
    <source>
        <strain evidence="2 3">NBRC 3257</strain>
    </source>
</reference>
<keyword evidence="1" id="KW-1133">Transmembrane helix</keyword>
<name>A0ABQ0J0Z3_GLUTH</name>
<feature type="transmembrane region" description="Helical" evidence="1">
    <location>
        <begin position="28"/>
        <end position="45"/>
    </location>
</feature>
<accession>A0ABQ0J0Z3</accession>
<sequence>MMPDLATTGIPAVAFWSSYVEAFQSSELLFFLTGAIGGLAYAILARPEKRASSLLDRTS</sequence>
<evidence type="ECO:0000256" key="1">
    <source>
        <dbReference type="SAM" id="Phobius"/>
    </source>
</evidence>
<gene>
    <name evidence="2" type="ORF">NBRC3257_3136</name>
</gene>
<evidence type="ECO:0000313" key="2">
    <source>
        <dbReference type="EMBL" id="GAD28137.1"/>
    </source>
</evidence>
<evidence type="ECO:0000313" key="3">
    <source>
        <dbReference type="Proteomes" id="UP000018209"/>
    </source>
</evidence>
<dbReference type="Proteomes" id="UP000018209">
    <property type="component" value="Unassembled WGS sequence"/>
</dbReference>
<keyword evidence="3" id="KW-1185">Reference proteome</keyword>
<protein>
    <submittedName>
        <fullName evidence="2">Uncharacterized protein</fullName>
    </submittedName>
</protein>